<feature type="compositionally biased region" description="Acidic residues" evidence="4">
    <location>
        <begin position="33"/>
        <end position="52"/>
    </location>
</feature>
<feature type="compositionally biased region" description="Basic and acidic residues" evidence="4">
    <location>
        <begin position="285"/>
        <end position="305"/>
    </location>
</feature>
<evidence type="ECO:0000313" key="7">
    <source>
        <dbReference type="Proteomes" id="UP000507470"/>
    </source>
</evidence>
<feature type="compositionally biased region" description="Acidic residues" evidence="4">
    <location>
        <begin position="116"/>
        <end position="128"/>
    </location>
</feature>
<keyword evidence="7" id="KW-1185">Reference proteome</keyword>
<dbReference type="GO" id="GO:0003677">
    <property type="term" value="F:DNA binding"/>
    <property type="evidence" value="ECO:0007669"/>
    <property type="project" value="InterPro"/>
</dbReference>
<keyword evidence="6" id="KW-0378">Hydrolase</keyword>
<dbReference type="SUPFAM" id="SSF54171">
    <property type="entry name" value="DNA-binding domain"/>
    <property type="match status" value="1"/>
</dbReference>
<dbReference type="InterPro" id="IPR011257">
    <property type="entry name" value="DNA_glycosylase"/>
</dbReference>
<dbReference type="EC" id="3.2.2.-" evidence="6"/>
<feature type="region of interest" description="Disordered" evidence="4">
    <location>
        <begin position="1"/>
        <end position="147"/>
    </location>
</feature>
<dbReference type="GO" id="GO:0006281">
    <property type="term" value="P:DNA repair"/>
    <property type="evidence" value="ECO:0007669"/>
    <property type="project" value="InterPro"/>
</dbReference>
<dbReference type="FunFam" id="1.10.340.30:FF:000007">
    <property type="entry name" value="Methyl-CpG-binding domain protein 4"/>
    <property type="match status" value="1"/>
</dbReference>
<dbReference type="PANTHER" id="PTHR15074">
    <property type="entry name" value="METHYL-CPG-BINDING PROTEIN"/>
    <property type="match status" value="1"/>
</dbReference>
<dbReference type="PANTHER" id="PTHR15074:SF0">
    <property type="entry name" value="METHYL-CPG-BINDING DOMAIN PROTEIN 4-LIKE PROTEIN"/>
    <property type="match status" value="1"/>
</dbReference>
<feature type="compositionally biased region" description="Polar residues" evidence="4">
    <location>
        <begin position="408"/>
        <end position="423"/>
    </location>
</feature>
<sequence length="843" mass="94844">MENDEPHEQLFVAMQPSGFLPLIADPELQDINKEEDEEEDDDDDDTVSDEDTNISSGHVTFEEEMEYQIDEDLDDNQERRSDNDSPAPDSLSIDFSTRWTAIPGEEAVGFTTQEREPDEEEEDGDEADNAPGDTAEPHVNDHAYADPGDVVEIQAPPEQIRSDHTYDISPMLHDKNLPDGWTRSVVQRLAGKSAGKYDVYLYSPNGKKFRSKTELAVYFRDSNIKDLNAEDFDFTVRGKHHSANQGGVNRKRKSTAVEHEKPAKTPKIQKAKATPKSQEKKKKVKEKEKKQTPKKKIDSDEDKKASTSPQKKPINSGKSLSQKLVIKMAFSGSKERASNKSKNSKAMKKGSKLKSPKQPVKKKSSPTKKINNESDELMEEENETSDSEDRSNDAEDEKGVSNGEEGSHSSNVFDLLNGLSSDSGIIDNSDTSDDKTSKRKNSGSSVINITETKKKIQRRRSKEPDVNVVPETVIHSPSGRARRRTTSRDNIFGDDFITPPAPRSRRKSRSKEENDTSSSIVSNKMTVIKERNETVNSETAISHTVISQTVNSETAANSSPSKRRKSSDKMNANESSPSNFKLSIQNVERENEKLLKVSPFKKSLSSSKLSNVTSPKDNGIASSSSTSSSSSFSSHKSPIKSPQPAATESATKPEEETNVEEDNSTEQEAEFKPTENDEVMSKYFASGRFMPRPELHRDVKWTPPKSPFSLVQESLYHDPWKLLIGTIFLNRTTGTAAIPLLWKFFNKWSNPDEARRADPAAVAKLLTPLGLNNKRAQIIIRFSDEFLCKDWKYPEELHGIGKYGNDSYRIFCVKEWKQVQPRDHKLNDYHNWLWKNYKTLNLD</sequence>
<name>A0A6J8DME4_MYTCO</name>
<gene>
    <name evidence="6" type="ORF">MCOR_43007</name>
</gene>
<dbReference type="GO" id="GO:0005634">
    <property type="term" value="C:nucleus"/>
    <property type="evidence" value="ECO:0007669"/>
    <property type="project" value="UniProtKB-SubCell"/>
</dbReference>
<feature type="region of interest" description="Disordered" evidence="4">
    <location>
        <begin position="239"/>
        <end position="584"/>
    </location>
</feature>
<keyword evidence="3" id="KW-0539">Nucleus</keyword>
<dbReference type="InterPro" id="IPR045138">
    <property type="entry name" value="MeCP2/MBD4"/>
</dbReference>
<keyword evidence="2" id="KW-0597">Phosphoprotein</keyword>
<keyword evidence="6" id="KW-0326">Glycosidase</keyword>
<dbReference type="Gene3D" id="3.30.890.10">
    <property type="entry name" value="Methyl-cpg-binding Protein 2, Chain A"/>
    <property type="match status" value="1"/>
</dbReference>
<feature type="domain" description="MBD" evidence="5">
    <location>
        <begin position="167"/>
        <end position="239"/>
    </location>
</feature>
<evidence type="ECO:0000313" key="6">
    <source>
        <dbReference type="EMBL" id="CAC5409758.1"/>
    </source>
</evidence>
<dbReference type="SUPFAM" id="SSF48150">
    <property type="entry name" value="DNA-glycosylase"/>
    <property type="match status" value="1"/>
</dbReference>
<proteinExistence type="predicted"/>
<dbReference type="PROSITE" id="PS50982">
    <property type="entry name" value="MBD"/>
    <property type="match status" value="1"/>
</dbReference>
<dbReference type="Pfam" id="PF01429">
    <property type="entry name" value="MBD"/>
    <property type="match status" value="1"/>
</dbReference>
<feature type="compositionally biased region" description="Polar residues" evidence="4">
    <location>
        <begin position="569"/>
        <end position="584"/>
    </location>
</feature>
<feature type="compositionally biased region" description="Acidic residues" evidence="4">
    <location>
        <begin position="62"/>
        <end position="75"/>
    </location>
</feature>
<dbReference type="InterPro" id="IPR016177">
    <property type="entry name" value="DNA-bd_dom_sf"/>
</dbReference>
<feature type="compositionally biased region" description="Polar residues" evidence="4">
    <location>
        <begin position="516"/>
        <end position="525"/>
    </location>
</feature>
<dbReference type="Gene3D" id="1.10.340.30">
    <property type="entry name" value="Hypothetical protein, domain 2"/>
    <property type="match status" value="1"/>
</dbReference>
<accession>A0A6J8DME4</accession>
<feature type="compositionally biased region" description="Low complexity" evidence="4">
    <location>
        <begin position="600"/>
        <end position="636"/>
    </location>
</feature>
<dbReference type="AlphaFoldDB" id="A0A6J8DME4"/>
<evidence type="ECO:0000256" key="4">
    <source>
        <dbReference type="SAM" id="MobiDB-lite"/>
    </source>
</evidence>
<dbReference type="EMBL" id="CACVKT020007647">
    <property type="protein sequence ID" value="CAC5409758.1"/>
    <property type="molecule type" value="Genomic_DNA"/>
</dbReference>
<dbReference type="Proteomes" id="UP000507470">
    <property type="component" value="Unassembled WGS sequence"/>
</dbReference>
<feature type="compositionally biased region" description="Polar residues" evidence="4">
    <location>
        <begin position="534"/>
        <end position="557"/>
    </location>
</feature>
<feature type="compositionally biased region" description="Acidic residues" evidence="4">
    <location>
        <begin position="656"/>
        <end position="668"/>
    </location>
</feature>
<feature type="region of interest" description="Disordered" evidence="4">
    <location>
        <begin position="600"/>
        <end position="677"/>
    </location>
</feature>
<evidence type="ECO:0000259" key="5">
    <source>
        <dbReference type="PROSITE" id="PS50982"/>
    </source>
</evidence>
<dbReference type="InterPro" id="IPR001739">
    <property type="entry name" value="Methyl_CpG_DNA-bd"/>
</dbReference>
<dbReference type="SMART" id="SM00391">
    <property type="entry name" value="MBD"/>
    <property type="match status" value="1"/>
</dbReference>
<dbReference type="OrthoDB" id="10265068at2759"/>
<evidence type="ECO:0000256" key="1">
    <source>
        <dbReference type="ARBA" id="ARBA00004123"/>
    </source>
</evidence>
<feature type="compositionally biased region" description="Basic residues" evidence="4">
    <location>
        <begin position="342"/>
        <end position="366"/>
    </location>
</feature>
<evidence type="ECO:0000256" key="2">
    <source>
        <dbReference type="ARBA" id="ARBA00022553"/>
    </source>
</evidence>
<feature type="compositionally biased region" description="Basic and acidic residues" evidence="4">
    <location>
        <begin position="135"/>
        <end position="144"/>
    </location>
</feature>
<evidence type="ECO:0000256" key="3">
    <source>
        <dbReference type="ARBA" id="ARBA00023242"/>
    </source>
</evidence>
<reference evidence="6 7" key="1">
    <citation type="submission" date="2020-06" db="EMBL/GenBank/DDBJ databases">
        <authorList>
            <person name="Li R."/>
            <person name="Bekaert M."/>
        </authorList>
    </citation>
    <scope>NUCLEOTIDE SEQUENCE [LARGE SCALE GENOMIC DNA]</scope>
    <source>
        <strain evidence="7">wild</strain>
    </source>
</reference>
<dbReference type="GO" id="GO:0016798">
    <property type="term" value="F:hydrolase activity, acting on glycosyl bonds"/>
    <property type="evidence" value="ECO:0007669"/>
    <property type="project" value="UniProtKB-KW"/>
</dbReference>
<organism evidence="6 7">
    <name type="scientific">Mytilus coruscus</name>
    <name type="common">Sea mussel</name>
    <dbReference type="NCBI Taxonomy" id="42192"/>
    <lineage>
        <taxon>Eukaryota</taxon>
        <taxon>Metazoa</taxon>
        <taxon>Spiralia</taxon>
        <taxon>Lophotrochozoa</taxon>
        <taxon>Mollusca</taxon>
        <taxon>Bivalvia</taxon>
        <taxon>Autobranchia</taxon>
        <taxon>Pteriomorphia</taxon>
        <taxon>Mytilida</taxon>
        <taxon>Mytiloidea</taxon>
        <taxon>Mytilidae</taxon>
        <taxon>Mytilinae</taxon>
        <taxon>Mytilus</taxon>
    </lineage>
</organism>
<dbReference type="CDD" id="cd01396">
    <property type="entry name" value="MeCP2_MBD"/>
    <property type="match status" value="1"/>
</dbReference>
<feature type="compositionally biased region" description="Acidic residues" evidence="4">
    <location>
        <begin position="373"/>
        <end position="386"/>
    </location>
</feature>
<comment type="subcellular location">
    <subcellularLocation>
        <location evidence="1">Nucleus</location>
    </subcellularLocation>
</comment>
<feature type="compositionally biased region" description="Basic and acidic residues" evidence="4">
    <location>
        <begin position="387"/>
        <end position="399"/>
    </location>
</feature>
<protein>
    <submittedName>
        <fullName evidence="6">MBD4</fullName>
        <ecNumber evidence="6">3.2.2.-</ecNumber>
    </submittedName>
</protein>